<reference evidence="2 3" key="2">
    <citation type="journal article" date="2012" name="PLoS Pathog.">
        <title>Diverse lifestyles and strategies of plant pathogenesis encoded in the genomes of eighteen Dothideomycetes fungi.</title>
        <authorList>
            <person name="Ohm R.A."/>
            <person name="Feau N."/>
            <person name="Henrissat B."/>
            <person name="Schoch C.L."/>
            <person name="Horwitz B.A."/>
            <person name="Barry K.W."/>
            <person name="Condon B.J."/>
            <person name="Copeland A.C."/>
            <person name="Dhillon B."/>
            <person name="Glaser F."/>
            <person name="Hesse C.N."/>
            <person name="Kosti I."/>
            <person name="LaButti K."/>
            <person name="Lindquist E.A."/>
            <person name="Lucas S."/>
            <person name="Salamov A.A."/>
            <person name="Bradshaw R.E."/>
            <person name="Ciuffetti L."/>
            <person name="Hamelin R.C."/>
            <person name="Kema G.H.J."/>
            <person name="Lawrence C."/>
            <person name="Scott J.A."/>
            <person name="Spatafora J.W."/>
            <person name="Turgeon B.G."/>
            <person name="de Wit P.J.G.M."/>
            <person name="Zhong S."/>
            <person name="Goodwin S.B."/>
            <person name="Grigoriev I.V."/>
        </authorList>
    </citation>
    <scope>NUCLEOTIDE SEQUENCE [LARGE SCALE GENOMIC DNA]</scope>
    <source>
        <strain evidence="3">NZE10 / CBS 128990</strain>
    </source>
</reference>
<sequence length="132" mass="15065">MWHPTTQWTTPSSIAECVTHNTRPYVLRPAPHASLKPLRTRQHYGKHNTSRRRCPTYSRTTRAHPHQRRHANPSPSAARGSILIRVDSKLHQPPQEALLRTGHNCGHLSAQDRSACVAKLHEHIQPIREGHK</sequence>
<accession>N1PGI5</accession>
<gene>
    <name evidence="2" type="ORF">DOTSEDRAFT_73936</name>
</gene>
<reference evidence="3" key="1">
    <citation type="journal article" date="2012" name="PLoS Genet.">
        <title>The genomes of the fungal plant pathogens Cladosporium fulvum and Dothistroma septosporum reveal adaptation to different hosts and lifestyles but also signatures of common ancestry.</title>
        <authorList>
            <person name="de Wit P.J.G.M."/>
            <person name="van der Burgt A."/>
            <person name="Oekmen B."/>
            <person name="Stergiopoulos I."/>
            <person name="Abd-Elsalam K.A."/>
            <person name="Aerts A.L."/>
            <person name="Bahkali A.H."/>
            <person name="Beenen H.G."/>
            <person name="Chettri P."/>
            <person name="Cox M.P."/>
            <person name="Datema E."/>
            <person name="de Vries R.P."/>
            <person name="Dhillon B."/>
            <person name="Ganley A.R."/>
            <person name="Griffiths S.A."/>
            <person name="Guo Y."/>
            <person name="Hamelin R.C."/>
            <person name="Henrissat B."/>
            <person name="Kabir M.S."/>
            <person name="Jashni M.K."/>
            <person name="Kema G."/>
            <person name="Klaubauf S."/>
            <person name="Lapidus A."/>
            <person name="Levasseur A."/>
            <person name="Lindquist E."/>
            <person name="Mehrabi R."/>
            <person name="Ohm R.A."/>
            <person name="Owen T.J."/>
            <person name="Salamov A."/>
            <person name="Schwelm A."/>
            <person name="Schijlen E."/>
            <person name="Sun H."/>
            <person name="van den Burg H.A."/>
            <person name="van Ham R.C.H.J."/>
            <person name="Zhang S."/>
            <person name="Goodwin S.B."/>
            <person name="Grigoriev I.V."/>
            <person name="Collemare J."/>
            <person name="Bradshaw R.E."/>
        </authorList>
    </citation>
    <scope>NUCLEOTIDE SEQUENCE [LARGE SCALE GENOMIC DNA]</scope>
    <source>
        <strain evidence="3">NZE10 / CBS 128990</strain>
    </source>
</reference>
<dbReference type="AlphaFoldDB" id="N1PGI5"/>
<dbReference type="Proteomes" id="UP000016933">
    <property type="component" value="Unassembled WGS sequence"/>
</dbReference>
<evidence type="ECO:0000313" key="3">
    <source>
        <dbReference type="Proteomes" id="UP000016933"/>
    </source>
</evidence>
<proteinExistence type="predicted"/>
<evidence type="ECO:0000313" key="2">
    <source>
        <dbReference type="EMBL" id="EME41703.1"/>
    </source>
</evidence>
<dbReference type="EMBL" id="KB446542">
    <property type="protein sequence ID" value="EME41703.1"/>
    <property type="molecule type" value="Genomic_DNA"/>
</dbReference>
<name>N1PGI5_DOTSN</name>
<keyword evidence="3" id="KW-1185">Reference proteome</keyword>
<feature type="region of interest" description="Disordered" evidence="1">
    <location>
        <begin position="31"/>
        <end position="82"/>
    </location>
</feature>
<protein>
    <submittedName>
        <fullName evidence="2">Uncharacterized protein</fullName>
    </submittedName>
</protein>
<feature type="compositionally biased region" description="Basic residues" evidence="1">
    <location>
        <begin position="38"/>
        <end position="54"/>
    </location>
</feature>
<dbReference type="HOGENOM" id="CLU_1917030_0_0_1"/>
<evidence type="ECO:0000256" key="1">
    <source>
        <dbReference type="SAM" id="MobiDB-lite"/>
    </source>
</evidence>
<feature type="compositionally biased region" description="Basic residues" evidence="1">
    <location>
        <begin position="61"/>
        <end position="71"/>
    </location>
</feature>
<organism evidence="2 3">
    <name type="scientific">Dothistroma septosporum (strain NZE10 / CBS 128990)</name>
    <name type="common">Red band needle blight fungus</name>
    <name type="synonym">Mycosphaerella pini</name>
    <dbReference type="NCBI Taxonomy" id="675120"/>
    <lineage>
        <taxon>Eukaryota</taxon>
        <taxon>Fungi</taxon>
        <taxon>Dikarya</taxon>
        <taxon>Ascomycota</taxon>
        <taxon>Pezizomycotina</taxon>
        <taxon>Dothideomycetes</taxon>
        <taxon>Dothideomycetidae</taxon>
        <taxon>Mycosphaerellales</taxon>
        <taxon>Mycosphaerellaceae</taxon>
        <taxon>Dothistroma</taxon>
    </lineage>
</organism>